<dbReference type="PROSITE" id="PS51736">
    <property type="entry name" value="RECOMBINASES_3"/>
    <property type="match status" value="1"/>
</dbReference>
<dbReference type="Pfam" id="PF00239">
    <property type="entry name" value="Resolvase"/>
    <property type="match status" value="1"/>
</dbReference>
<keyword evidence="1" id="KW-0238">DNA-binding</keyword>
<dbReference type="SMART" id="SM00857">
    <property type="entry name" value="Resolvase"/>
    <property type="match status" value="1"/>
</dbReference>
<evidence type="ECO:0000259" key="4">
    <source>
        <dbReference type="PROSITE" id="PS51736"/>
    </source>
</evidence>
<evidence type="ECO:0000313" key="7">
    <source>
        <dbReference type="Proteomes" id="UP000013551"/>
    </source>
</evidence>
<dbReference type="RefSeq" id="YP_008051885.1">
    <property type="nucleotide sequence ID" value="NC_021308.1"/>
</dbReference>
<dbReference type="GeneID" id="16213965"/>
<dbReference type="InterPro" id="IPR038109">
    <property type="entry name" value="DNA_bind_recomb_sf"/>
</dbReference>
<protein>
    <submittedName>
        <fullName evidence="6">Serine integrase</fullName>
    </submittedName>
</protein>
<dbReference type="KEGG" id="vg:16213965"/>
<gene>
    <name evidence="6" type="primary">33</name>
    <name evidence="6" type="ORF">PBI_HINDER_33</name>
</gene>
<dbReference type="InterPro" id="IPR036162">
    <property type="entry name" value="Resolvase-like_N_sf"/>
</dbReference>
<evidence type="ECO:0000313" key="6">
    <source>
        <dbReference type="EMBL" id="AGK87512.1"/>
    </source>
</evidence>
<sequence length="487" mass="54573">MRVLGRIRLSRLSDESTSPERQREIIEGWAKSNDHTIVGWAEDLDVSGSVDPFDTPALGPWLSEPKLHEWDILCAWKLDRLSRRAIPMNKLFGWVMDHDKTLVCVNDNIDLSTWIGRMVANVIAGVAEGELEAIRERTTASHRKLRELGRWPGGRPSYGYRAVEREDAAGWVLEPDPVSSVVLRSIIDWVLQGQSVESIAKDLTAMGEVSPSDYVRQRAGEAPRGHPWHGRTIVKLLRSKTLLGYVTHNGTTVRDENGVPVQKGPPLVDQDTFNRLQAALDDGSRPKTVNRTSKASPLLGVALCWDCEKPLYSRRQTTAGKVYRYYHCRDGHTQSIPADDLQQLVEERFLNALGDQEVHEMVYLPAESHQAELEEAQIAVQELTSALGRMKSNYAQQRIHTQLEALDKRIQELEGLPTSEARSEMRPTGGLYKDAWEEADEQGRRELLIKSGITAKAKLEGRVPNQSGGALSFDLVVPEDLLARMSV</sequence>
<proteinExistence type="predicted"/>
<accession>R4JHQ1</accession>
<evidence type="ECO:0000256" key="2">
    <source>
        <dbReference type="ARBA" id="ARBA00023172"/>
    </source>
</evidence>
<feature type="coiled-coil region" evidence="3">
    <location>
        <begin position="366"/>
        <end position="416"/>
    </location>
</feature>
<keyword evidence="2" id="KW-0233">DNA recombination</keyword>
<dbReference type="EMBL" id="KC661275">
    <property type="protein sequence ID" value="AGK87512.1"/>
    <property type="molecule type" value="Genomic_DNA"/>
</dbReference>
<dbReference type="SUPFAM" id="SSF53041">
    <property type="entry name" value="Resolvase-like"/>
    <property type="match status" value="1"/>
</dbReference>
<feature type="domain" description="Recombinase" evidence="5">
    <location>
        <begin position="157"/>
        <end position="286"/>
    </location>
</feature>
<dbReference type="PANTHER" id="PTHR30461">
    <property type="entry name" value="DNA-INVERTASE FROM LAMBDOID PROPHAGE"/>
    <property type="match status" value="1"/>
</dbReference>
<dbReference type="GO" id="GO:0000150">
    <property type="term" value="F:DNA strand exchange activity"/>
    <property type="evidence" value="ECO:0007669"/>
    <property type="project" value="InterPro"/>
</dbReference>
<organism evidence="6 7">
    <name type="scientific">Mycobacterium phage HINdeR</name>
    <dbReference type="NCBI Taxonomy" id="1327770"/>
    <lineage>
        <taxon>Viruses</taxon>
        <taxon>Duplodnaviria</taxon>
        <taxon>Heunggongvirae</taxon>
        <taxon>Uroviricota</taxon>
        <taxon>Caudoviricetes</taxon>
        <taxon>Timshelvirus</taxon>
        <taxon>Timshelvirus HINdeR</taxon>
    </lineage>
</organism>
<evidence type="ECO:0000256" key="3">
    <source>
        <dbReference type="SAM" id="Coils"/>
    </source>
</evidence>
<name>R4JHQ1_9CAUD</name>
<feature type="domain" description="Resolvase/invertase-type recombinase catalytic" evidence="4">
    <location>
        <begin position="2"/>
        <end position="149"/>
    </location>
</feature>
<keyword evidence="7" id="KW-1185">Reference proteome</keyword>
<dbReference type="GO" id="GO:0003677">
    <property type="term" value="F:DNA binding"/>
    <property type="evidence" value="ECO:0007669"/>
    <property type="project" value="UniProtKB-KW"/>
</dbReference>
<dbReference type="InterPro" id="IPR006119">
    <property type="entry name" value="Resolv_N"/>
</dbReference>
<dbReference type="Proteomes" id="UP000013551">
    <property type="component" value="Segment"/>
</dbReference>
<dbReference type="Gene3D" id="3.40.50.1390">
    <property type="entry name" value="Resolvase, N-terminal catalytic domain"/>
    <property type="match status" value="1"/>
</dbReference>
<dbReference type="PANTHER" id="PTHR30461:SF2">
    <property type="entry name" value="SERINE RECOMBINASE PINE-RELATED"/>
    <property type="match status" value="1"/>
</dbReference>
<reference evidence="6 7" key="1">
    <citation type="submission" date="2013-02" db="EMBL/GenBank/DDBJ databases">
        <authorList>
            <person name="Balish M.F."/>
            <person name="Klepek H.N."/>
            <person name="Ahler R.M."/>
            <person name="Blakely T.M."/>
            <person name="Deihs M.E."/>
            <person name="Goebel E.J."/>
            <person name="Hausmann S.M."/>
            <person name="Henry C.A."/>
            <person name="Hoogendoorn J."/>
            <person name="Jeffers A.C."/>
            <person name="Light M.E."/>
            <person name="McCurdy K.A."/>
            <person name="Mize D.S."/>
            <person name="Moore C.R."/>
            <person name="Nestor P.M."/>
            <person name="Relko L.M."/>
            <person name="Brzoska R.M."/>
            <person name="Ream D.C."/>
            <person name="Actis L.A."/>
            <person name="Friedberg I."/>
            <person name="Janssen G.R."/>
            <person name="Bradley K.W."/>
            <person name="Khaja R."/>
            <person name="Lewis M.F."/>
            <person name="Barker L.P."/>
            <person name="Asai D.J."/>
            <person name="Bowman C.A."/>
            <person name="Russell D.A."/>
            <person name="Pope W.H."/>
            <person name="Jacobs-Sera D."/>
            <person name="Hendrix R.W."/>
            <person name="Hatfull G.F."/>
        </authorList>
    </citation>
    <scope>NUCLEOTIDE SEQUENCE [LARGE SCALE GENOMIC DNA]</scope>
</reference>
<dbReference type="Pfam" id="PF07508">
    <property type="entry name" value="Recombinase"/>
    <property type="match status" value="1"/>
</dbReference>
<evidence type="ECO:0000256" key="1">
    <source>
        <dbReference type="ARBA" id="ARBA00023125"/>
    </source>
</evidence>
<dbReference type="OrthoDB" id="3478at10239"/>
<dbReference type="CDD" id="cd00338">
    <property type="entry name" value="Ser_Recombinase"/>
    <property type="match status" value="1"/>
</dbReference>
<keyword evidence="3" id="KW-0175">Coiled coil</keyword>
<dbReference type="InterPro" id="IPR011109">
    <property type="entry name" value="DNA_bind_recombinase_dom"/>
</dbReference>
<evidence type="ECO:0000259" key="5">
    <source>
        <dbReference type="PROSITE" id="PS51737"/>
    </source>
</evidence>
<dbReference type="PROSITE" id="PS51737">
    <property type="entry name" value="RECOMBINASE_DNA_BIND"/>
    <property type="match status" value="1"/>
</dbReference>
<dbReference type="Gene3D" id="3.90.1750.20">
    <property type="entry name" value="Putative Large Serine Recombinase, Chain B, Domain 2"/>
    <property type="match status" value="1"/>
</dbReference>
<dbReference type="InterPro" id="IPR050639">
    <property type="entry name" value="SSR_resolvase"/>
</dbReference>